<dbReference type="Gene3D" id="3.40.50.720">
    <property type="entry name" value="NAD(P)-binding Rossmann-like Domain"/>
    <property type="match status" value="1"/>
</dbReference>
<dbReference type="InterPro" id="IPR036291">
    <property type="entry name" value="NAD(P)-bd_dom_sf"/>
</dbReference>
<keyword evidence="3" id="KW-0560">Oxidoreductase</keyword>
<proteinExistence type="inferred from homology"/>
<accession>A0A1Y2DFU3</accession>
<dbReference type="CDD" id="cd05233">
    <property type="entry name" value="SDR_c"/>
    <property type="match status" value="1"/>
</dbReference>
<dbReference type="PRINTS" id="PR00081">
    <property type="entry name" value="GDHRDH"/>
</dbReference>
<evidence type="ECO:0000313" key="4">
    <source>
        <dbReference type="EMBL" id="ORY58089.1"/>
    </source>
</evidence>
<evidence type="ECO:0000256" key="1">
    <source>
        <dbReference type="ARBA" id="ARBA00006484"/>
    </source>
</evidence>
<dbReference type="InterPro" id="IPR002347">
    <property type="entry name" value="SDR_fam"/>
</dbReference>
<dbReference type="InParanoid" id="A0A1Y2DFU3"/>
<dbReference type="FunFam" id="3.40.50.720:FF:000374">
    <property type="entry name" value="3-oxoacyl-(Acyl-carrier-protein) reductase"/>
    <property type="match status" value="1"/>
</dbReference>
<gene>
    <name evidence="4" type="ORF">BCR38DRAFT_400508</name>
</gene>
<dbReference type="InterPro" id="IPR020904">
    <property type="entry name" value="Sc_DH/Rdtase_CS"/>
</dbReference>
<evidence type="ECO:0000256" key="2">
    <source>
        <dbReference type="ARBA" id="ARBA00022857"/>
    </source>
</evidence>
<dbReference type="STRING" id="1141098.A0A1Y2DFU3"/>
<dbReference type="OrthoDB" id="47007at2759"/>
<reference evidence="4 5" key="1">
    <citation type="submission" date="2016-07" db="EMBL/GenBank/DDBJ databases">
        <title>Pervasive Adenine N6-methylation of Active Genes in Fungi.</title>
        <authorList>
            <consortium name="DOE Joint Genome Institute"/>
            <person name="Mondo S.J."/>
            <person name="Dannebaum R.O."/>
            <person name="Kuo R.C."/>
            <person name="Labutti K."/>
            <person name="Haridas S."/>
            <person name="Kuo A."/>
            <person name="Salamov A."/>
            <person name="Ahrendt S.R."/>
            <person name="Lipzen A."/>
            <person name="Sullivan W."/>
            <person name="Andreopoulos W.B."/>
            <person name="Clum A."/>
            <person name="Lindquist E."/>
            <person name="Daum C."/>
            <person name="Ramamoorthy G.K."/>
            <person name="Gryganskyi A."/>
            <person name="Culley D."/>
            <person name="Magnuson J.K."/>
            <person name="James T.Y."/>
            <person name="O'Malley M.A."/>
            <person name="Stajich J.E."/>
            <person name="Spatafora J.W."/>
            <person name="Visel A."/>
            <person name="Grigoriev I.V."/>
        </authorList>
    </citation>
    <scope>NUCLEOTIDE SEQUENCE [LARGE SCALE GENOMIC DNA]</scope>
    <source>
        <strain evidence="4 5">CBS 129021</strain>
    </source>
</reference>
<name>A0A1Y2DFU3_9PEZI</name>
<dbReference type="GeneID" id="63773954"/>
<keyword evidence="2" id="KW-0521">NADP</keyword>
<sequence>MADSITEFKLPLSGKLALITGASRGIGEGIAFELARRGASVILAYSSPDSTPKIESLIQKIQSLPHKPTAYPVRADLTSPTGPQDIISSLVAWSESQNQKKLQLDILINNAGLQLVKPVGNITADNYHKIYNLNVLAPLLLTQAALPHLNPAGHNRIINIGSVAARGGFKDLSLYCSSKAALEGLTRCWAAELGGDGTTVNCVNPGPVQSEMLDGIPREIVEMQRKNTPVEQRIGTVGEVSKIVAGLAGEDGGWVSGQVISASGGWAMY</sequence>
<organism evidence="4 5">
    <name type="scientific">Pseudomassariella vexata</name>
    <dbReference type="NCBI Taxonomy" id="1141098"/>
    <lineage>
        <taxon>Eukaryota</taxon>
        <taxon>Fungi</taxon>
        <taxon>Dikarya</taxon>
        <taxon>Ascomycota</taxon>
        <taxon>Pezizomycotina</taxon>
        <taxon>Sordariomycetes</taxon>
        <taxon>Xylariomycetidae</taxon>
        <taxon>Amphisphaeriales</taxon>
        <taxon>Pseudomassariaceae</taxon>
        <taxon>Pseudomassariella</taxon>
    </lineage>
</organism>
<dbReference type="PROSITE" id="PS00061">
    <property type="entry name" value="ADH_SHORT"/>
    <property type="match status" value="1"/>
</dbReference>
<comment type="similarity">
    <text evidence="1">Belongs to the short-chain dehydrogenases/reductases (SDR) family.</text>
</comment>
<dbReference type="RefSeq" id="XP_040711124.1">
    <property type="nucleotide sequence ID" value="XM_040857742.1"/>
</dbReference>
<dbReference type="EMBL" id="MCFJ01000017">
    <property type="protein sequence ID" value="ORY58089.1"/>
    <property type="molecule type" value="Genomic_DNA"/>
</dbReference>
<dbReference type="PANTHER" id="PTHR43639:SF1">
    <property type="entry name" value="SHORT-CHAIN DEHYDROGENASE_REDUCTASE FAMILY PROTEIN"/>
    <property type="match status" value="1"/>
</dbReference>
<dbReference type="SUPFAM" id="SSF51735">
    <property type="entry name" value="NAD(P)-binding Rossmann-fold domains"/>
    <property type="match status" value="1"/>
</dbReference>
<protein>
    <submittedName>
        <fullName evidence="4">3-ketoacyl-acyl carrier protein reductase</fullName>
    </submittedName>
</protein>
<evidence type="ECO:0000313" key="5">
    <source>
        <dbReference type="Proteomes" id="UP000193689"/>
    </source>
</evidence>
<dbReference type="PANTHER" id="PTHR43639">
    <property type="entry name" value="OXIDOREDUCTASE, SHORT-CHAIN DEHYDROGENASE/REDUCTASE FAMILY (AFU_ORTHOLOGUE AFUA_5G02870)"/>
    <property type="match status" value="1"/>
</dbReference>
<keyword evidence="5" id="KW-1185">Reference proteome</keyword>
<dbReference type="Proteomes" id="UP000193689">
    <property type="component" value="Unassembled WGS sequence"/>
</dbReference>
<dbReference type="PRINTS" id="PR00080">
    <property type="entry name" value="SDRFAMILY"/>
</dbReference>
<comment type="caution">
    <text evidence="4">The sequence shown here is derived from an EMBL/GenBank/DDBJ whole genome shotgun (WGS) entry which is preliminary data.</text>
</comment>
<evidence type="ECO:0000256" key="3">
    <source>
        <dbReference type="ARBA" id="ARBA00023002"/>
    </source>
</evidence>
<dbReference type="Pfam" id="PF13561">
    <property type="entry name" value="adh_short_C2"/>
    <property type="match status" value="1"/>
</dbReference>
<dbReference type="AlphaFoldDB" id="A0A1Y2DFU3"/>
<dbReference type="GO" id="GO:0016491">
    <property type="term" value="F:oxidoreductase activity"/>
    <property type="evidence" value="ECO:0007669"/>
    <property type="project" value="UniProtKB-KW"/>
</dbReference>